<name>A0A1X6NKN0_PORUM</name>
<dbReference type="OrthoDB" id="4953at2759"/>
<gene>
    <name evidence="3" type="ORF">BU14_1757s0001</name>
</gene>
<evidence type="ECO:0000313" key="3">
    <source>
        <dbReference type="EMBL" id="OSX69191.1"/>
    </source>
</evidence>
<dbReference type="AlphaFoldDB" id="A0A1X6NKN0"/>
<feature type="non-terminal residue" evidence="3">
    <location>
        <position position="1222"/>
    </location>
</feature>
<feature type="compositionally biased region" description="Gly residues" evidence="1">
    <location>
        <begin position="79"/>
        <end position="93"/>
    </location>
</feature>
<dbReference type="FunFam" id="3.30.830.10:FF:000015">
    <property type="entry name" value="Putative zinc metalloprotease"/>
    <property type="match status" value="1"/>
</dbReference>
<dbReference type="PANTHER" id="PTHR43016">
    <property type="entry name" value="PRESEQUENCE PROTEASE"/>
    <property type="match status" value="1"/>
</dbReference>
<proteinExistence type="predicted"/>
<evidence type="ECO:0000259" key="2">
    <source>
        <dbReference type="Pfam" id="PF00675"/>
    </source>
</evidence>
<feature type="region of interest" description="Disordered" evidence="1">
    <location>
        <begin position="1017"/>
        <end position="1077"/>
    </location>
</feature>
<organism evidence="3 4">
    <name type="scientific">Porphyra umbilicalis</name>
    <name type="common">Purple laver</name>
    <name type="synonym">Red alga</name>
    <dbReference type="NCBI Taxonomy" id="2786"/>
    <lineage>
        <taxon>Eukaryota</taxon>
        <taxon>Rhodophyta</taxon>
        <taxon>Bangiophyceae</taxon>
        <taxon>Bangiales</taxon>
        <taxon>Bangiaceae</taxon>
        <taxon>Porphyra</taxon>
    </lineage>
</organism>
<feature type="region of interest" description="Disordered" evidence="1">
    <location>
        <begin position="530"/>
        <end position="596"/>
    </location>
</feature>
<reference evidence="3 4" key="1">
    <citation type="submission" date="2017-03" db="EMBL/GenBank/DDBJ databases">
        <title>WGS assembly of Porphyra umbilicalis.</title>
        <authorList>
            <person name="Brawley S.H."/>
            <person name="Blouin N.A."/>
            <person name="Ficko-Blean E."/>
            <person name="Wheeler G.L."/>
            <person name="Lohr M."/>
            <person name="Goodson H.V."/>
            <person name="Jenkins J.W."/>
            <person name="Blaby-Haas C.E."/>
            <person name="Helliwell K.E."/>
            <person name="Chan C."/>
            <person name="Marriage T."/>
            <person name="Bhattacharya D."/>
            <person name="Klein A.S."/>
            <person name="Badis Y."/>
            <person name="Brodie J."/>
            <person name="Cao Y."/>
            <person name="Collen J."/>
            <person name="Dittami S.M."/>
            <person name="Gachon C.M."/>
            <person name="Green B.R."/>
            <person name="Karpowicz S."/>
            <person name="Kim J.W."/>
            <person name="Kudahl U."/>
            <person name="Lin S."/>
            <person name="Michel G."/>
            <person name="Mittag M."/>
            <person name="Olson B.J."/>
            <person name="Pangilinan J."/>
            <person name="Peng Y."/>
            <person name="Qiu H."/>
            <person name="Shu S."/>
            <person name="Singer J.T."/>
            <person name="Smith A.G."/>
            <person name="Sprecher B.N."/>
            <person name="Wagner V."/>
            <person name="Wang W."/>
            <person name="Wang Z.-Y."/>
            <person name="Yan J."/>
            <person name="Yarish C."/>
            <person name="Zoeuner-Riek S."/>
            <person name="Zhuang Y."/>
            <person name="Zou Y."/>
            <person name="Lindquist E.A."/>
            <person name="Grimwood J."/>
            <person name="Barry K."/>
            <person name="Rokhsar D.S."/>
            <person name="Schmutz J."/>
            <person name="Stiller J.W."/>
            <person name="Grossman A.R."/>
            <person name="Prochnik S.E."/>
        </authorList>
    </citation>
    <scope>NUCLEOTIDE SEQUENCE [LARGE SCALE GENOMIC DNA]</scope>
    <source>
        <strain evidence="3">4086291</strain>
    </source>
</reference>
<evidence type="ECO:0000256" key="1">
    <source>
        <dbReference type="SAM" id="MobiDB-lite"/>
    </source>
</evidence>
<feature type="compositionally biased region" description="Pro residues" evidence="1">
    <location>
        <begin position="145"/>
        <end position="161"/>
    </location>
</feature>
<dbReference type="Proteomes" id="UP000218209">
    <property type="component" value="Unassembled WGS sequence"/>
</dbReference>
<feature type="compositionally biased region" description="Acidic residues" evidence="1">
    <location>
        <begin position="548"/>
        <end position="596"/>
    </location>
</feature>
<protein>
    <recommendedName>
        <fullName evidence="2">Peptidase M16 N-terminal domain-containing protein</fullName>
    </recommendedName>
</protein>
<evidence type="ECO:0000313" key="4">
    <source>
        <dbReference type="Proteomes" id="UP000218209"/>
    </source>
</evidence>
<dbReference type="InterPro" id="IPR011249">
    <property type="entry name" value="Metalloenz_LuxS/M16"/>
</dbReference>
<feature type="region of interest" description="Disordered" evidence="1">
    <location>
        <begin position="140"/>
        <end position="163"/>
    </location>
</feature>
<dbReference type="Gene3D" id="3.30.830.10">
    <property type="entry name" value="Metalloenzyme, LuxS/M16 peptidase-like"/>
    <property type="match status" value="2"/>
</dbReference>
<feature type="compositionally biased region" description="Basic and acidic residues" evidence="1">
    <location>
        <begin position="536"/>
        <end position="546"/>
    </location>
</feature>
<feature type="compositionally biased region" description="Gly residues" evidence="1">
    <location>
        <begin position="1058"/>
        <end position="1072"/>
    </location>
</feature>
<keyword evidence="4" id="KW-1185">Reference proteome</keyword>
<feature type="compositionally biased region" description="Low complexity" evidence="1">
    <location>
        <begin position="67"/>
        <end position="78"/>
    </location>
</feature>
<feature type="region of interest" description="Disordered" evidence="1">
    <location>
        <begin position="48"/>
        <end position="109"/>
    </location>
</feature>
<feature type="compositionally biased region" description="Acidic residues" evidence="1">
    <location>
        <begin position="1017"/>
        <end position="1056"/>
    </location>
</feature>
<sequence>MLDGHVASTPPLWVRHGRRAGVTHPADSRRPLPPPARCRLEVPPRMLASAPPSCSPRVGAPRPPATVRPRPRAAAGAAAGVGGRPLGGGGSGAAGRRLRRRRAGVGAPRPRSVAAMTAVAAAAANGGPAVADAPGFVALPTAGGPTPPPGGGGAGPPPVPPSSVLAPGGLVGVEHAASGARVLFFAAPGPLVSAHAVVATEPVGDGGHPHCLEHLIFLGTAAAAPRGYLDTLATRCLSSGTNAWTAADHTAYTVMTAGADGAVAVLPVLLQHVLSPRLDDDAYAGEVMHVRGDGSVAGVVYQEMLGRERTEGDQCELALRRVLFDGSAVACEAGGRTPVIAGELTNAAVGAFHRAYYHPANLTVVVGAQDVGAAARARLLNAIGPVFDAVAAAAAKTNGVAPTANAAGVALRSVATLGSRVHPWMVVPPPFAPPPGGVVRKTIRFAASDDSVGSVAVGWRPTVGRADVETAAALEVLLLYLTDTAAAPLCQQFIEVDEPLANDVDFDISVSAGETSVTLYFSGVPCGGEAAAGNERTSRAAAKGEGDVPMDDAASEDLGDEDTDDDEDEDEDEDEDDEDDEGDDESDDGDDEEPVEDVLTNGKLADEVAAFLAGLVSDDGGLRGGIAAVRASLSRLRSQLLHSIEDDPHGWVPEALIPDLVAAHRADAPTVGTRLRGMLPALDALEARDEAYWRQLLRTTVVDAPRAEMLMVPDVSLAASLAASDAADLAARVKAAGPDRLAEYAAAAATREAALEVEVARLASTPLPPMPSTERVPRLTSTAELRCPPQTAALGLPVGSAPASPLFWSQAVTVESAFASATVVFSTAGLSFRQRLYLGILSELALSSHILAPGADAAAAEPAVTTPYTALVSAVSAATTNCSVTVGGGGGTGAVADDTLVVYYVAEAGRFADATKAVLHALFASSVTADRLVAVAKNELSDTTETLRDGGSVAYAVARAVAEVRLLVGGEGGHERPTVATSCSDADREALPSAVTVGLLLQATFLAAVVKAVGGDEAAEDEDGFIEPSDEEGSGSDDDEDDESDGDDDDEDESDADMGGGTPNGAAGGAKGANGAAPHDAAAAGRVIVEANAVLDVIRSTPAPRVLVQVVGATPEGLLSDFATAWRSHAGAFGASPRGAAAAAASSPTRPTRGTADTSVAVDWSADVGAYVAASGGPPLGRAAARVLASSPRGGLVVGVAGVDSGYVQAWLPADVSPATPD</sequence>
<dbReference type="Pfam" id="PF00675">
    <property type="entry name" value="Peptidase_M16"/>
    <property type="match status" value="1"/>
</dbReference>
<dbReference type="InterPro" id="IPR011765">
    <property type="entry name" value="Pept_M16_N"/>
</dbReference>
<dbReference type="GO" id="GO:0046872">
    <property type="term" value="F:metal ion binding"/>
    <property type="evidence" value="ECO:0007669"/>
    <property type="project" value="InterPro"/>
</dbReference>
<feature type="domain" description="Peptidase M16 N-terminal" evidence="2">
    <location>
        <begin position="206"/>
        <end position="291"/>
    </location>
</feature>
<feature type="region of interest" description="Disordered" evidence="1">
    <location>
        <begin position="1"/>
        <end position="36"/>
    </location>
</feature>
<dbReference type="EMBL" id="KV919711">
    <property type="protein sequence ID" value="OSX69191.1"/>
    <property type="molecule type" value="Genomic_DNA"/>
</dbReference>
<dbReference type="PANTHER" id="PTHR43016:SF6">
    <property type="entry name" value="PEPTIDASE M16 N-TERMINAL DOMAIN-CONTAINING PROTEIN"/>
    <property type="match status" value="1"/>
</dbReference>
<dbReference type="SUPFAM" id="SSF63411">
    <property type="entry name" value="LuxS/MPP-like metallohydrolase"/>
    <property type="match status" value="2"/>
</dbReference>
<accession>A0A1X6NKN0</accession>